<feature type="region of interest" description="Disordered" evidence="2">
    <location>
        <begin position="611"/>
        <end position="661"/>
    </location>
</feature>
<keyword evidence="4" id="KW-1185">Reference proteome</keyword>
<dbReference type="PANTHER" id="PTHR45615:SF66">
    <property type="entry name" value="CARD DOMAIN-CONTAINING PROTEIN"/>
    <property type="match status" value="1"/>
</dbReference>
<gene>
    <name evidence="3" type="ORF">CCMP2556_LOCUS17447</name>
</gene>
<feature type="compositionally biased region" description="Basic residues" evidence="2">
    <location>
        <begin position="860"/>
        <end position="871"/>
    </location>
</feature>
<dbReference type="EMBL" id="CAXAMN010009602">
    <property type="protein sequence ID" value="CAK9029324.1"/>
    <property type="molecule type" value="Genomic_DNA"/>
</dbReference>
<organism evidence="3 4">
    <name type="scientific">Durusdinium trenchii</name>
    <dbReference type="NCBI Taxonomy" id="1381693"/>
    <lineage>
        <taxon>Eukaryota</taxon>
        <taxon>Sar</taxon>
        <taxon>Alveolata</taxon>
        <taxon>Dinophyceae</taxon>
        <taxon>Suessiales</taxon>
        <taxon>Symbiodiniaceae</taxon>
        <taxon>Durusdinium</taxon>
    </lineage>
</organism>
<proteinExistence type="predicted"/>
<dbReference type="Proteomes" id="UP001642484">
    <property type="component" value="Unassembled WGS sequence"/>
</dbReference>
<feature type="region of interest" description="Disordered" evidence="2">
    <location>
        <begin position="512"/>
        <end position="531"/>
    </location>
</feature>
<feature type="compositionally biased region" description="Basic and acidic residues" evidence="2">
    <location>
        <begin position="872"/>
        <end position="885"/>
    </location>
</feature>
<sequence length="1321" mass="149001">PRLLRLRGAAAEAQDVLLDKEKMKAELDTAKRELAQAQSKELTVRQGASKTEASLKEAVQSRLDLQQELEKLKAVSSSEASERKTLEAQIASLEAQLKNVKSEDGAAQALRQQVTKLEEELAQLRAKHLQAASDQAAKISASEAKALDAERTRITLEQQISSTTAELSSVSKRLKEAQLAESELLMTKTRLADAETQLSRAHQEMAKREGDVATQRAAAQASALELAARDRLLQQLRDDLAGHEELIKRLKQENLELEAQRSEISRLKRELANLQGETASEGETLRSEVRNLLAEVKEKEQMQIKVAELTAQLSQGRSSQALLETSTADAKEQLRGVRAELTEQRALAAEDARRLRSELWEERSAAASAAVVAAGELAALRSSRGGDAVAEIPSASSGREADEALRQQVSVLEAELRRARAEQATASATVSAERQQLRQLQVEEDLALRQAREEARQAREKLTSSEANISAPCCEFRTVFEEWQRRLVAEVEAERSEGDQRAQRLRQELRRLEQDSDEASARQRVEMRRKDQQLAELEKELRQSQRLLAAKEAELSDVQHLHEARLRREETTLTTRSRESAEWEAQLKVKMNHLDEREALLRSAEQMLRQKETELEGQTEPLLRGTWPAARSASPASPRGKASTTPAAPAQGDGDSPDTTAKEVAQLAQLEGEPQATTMDGEIEEMLAASIVTLKPEVWPGKTQQPDAPQEGHEDEKGLLELVQKKRRQLKKQRAALMVEMEHWRSDVTSGRRPKAEKNVLEQRLATVLEGLRETKAVERTLLSLHWPQKDVDAGRHYNFVPATREAYGHTSPREEAAMRLLERWRSERRRRTHGALSARSGSSSTIPFISRAMPYSARASRRKPVSKRRRREAEGIRGEPESRPTESQQYQEVSLEVAQIIEESIDSELVSTPTAACLFTLEMSSITMHQHEKMYISAESPCVMVKWDHAESPFWLSCLGHQKKAKDKPSMLLEWTRTRSSRDALRLEVVKDRFGLNDFDTVVYHRMELRKNMIPRISSPTMSMEKWIHELQKAERAFSEMIFFLAHSLNWQYGAEETKKRSDALKEAWSVNPQRQRFVRELKYIDETVKYFRALSSTMPEMSDDEVDFQTRQKGRSTITGGNFSGPTRGQSSSQVDEAKARVLKVLVRLWLYCFLRNRSNENFFYTRGYMDIIDAMNGRGLGASDVFVALLSQNRELVRKVKPETVTRFLRFIRVLGPLDTWLLFLKALCNPQNDGAISDKQQLVLSKIAFAGLDPCDQEPDQDDQGSSSSTSDLVDALLQDTEQGATSSKRIIKLAAVAAKRMKRLGAHGFFVFEELF</sequence>
<reference evidence="3 4" key="1">
    <citation type="submission" date="2024-02" db="EMBL/GenBank/DDBJ databases">
        <authorList>
            <person name="Chen Y."/>
            <person name="Shah S."/>
            <person name="Dougan E. K."/>
            <person name="Thang M."/>
            <person name="Chan C."/>
        </authorList>
    </citation>
    <scope>NUCLEOTIDE SEQUENCE [LARGE SCALE GENOMIC DNA]</scope>
</reference>
<dbReference type="Gene3D" id="1.20.58.130">
    <property type="match status" value="1"/>
</dbReference>
<feature type="compositionally biased region" description="Low complexity" evidence="2">
    <location>
        <begin position="628"/>
        <end position="639"/>
    </location>
</feature>
<comment type="caution">
    <text evidence="3">The sequence shown here is derived from an EMBL/GenBank/DDBJ whole genome shotgun (WGS) entry which is preliminary data.</text>
</comment>
<dbReference type="PANTHER" id="PTHR45615">
    <property type="entry name" value="MYOSIN HEAVY CHAIN, NON-MUSCLE"/>
    <property type="match status" value="1"/>
</dbReference>
<feature type="region of interest" description="Disordered" evidence="2">
    <location>
        <begin position="856"/>
        <end position="891"/>
    </location>
</feature>
<feature type="coiled-coil region" evidence="1">
    <location>
        <begin position="191"/>
        <end position="312"/>
    </location>
</feature>
<protein>
    <submittedName>
        <fullName evidence="3">Uncharacterized protein</fullName>
    </submittedName>
</protein>
<feature type="non-terminal residue" evidence="3">
    <location>
        <position position="1"/>
    </location>
</feature>
<evidence type="ECO:0000313" key="4">
    <source>
        <dbReference type="Proteomes" id="UP001642484"/>
    </source>
</evidence>
<accession>A0ABP0KR16</accession>
<name>A0ABP0KR16_9DINO</name>
<evidence type="ECO:0000313" key="3">
    <source>
        <dbReference type="EMBL" id="CAK9029324.1"/>
    </source>
</evidence>
<feature type="coiled-coil region" evidence="1">
    <location>
        <begin position="713"/>
        <end position="747"/>
    </location>
</feature>
<keyword evidence="1" id="KW-0175">Coiled coil</keyword>
<evidence type="ECO:0000256" key="1">
    <source>
        <dbReference type="SAM" id="Coils"/>
    </source>
</evidence>
<evidence type="ECO:0000256" key="2">
    <source>
        <dbReference type="SAM" id="MobiDB-lite"/>
    </source>
</evidence>
<feature type="coiled-coil region" evidence="1">
    <location>
        <begin position="13"/>
        <end position="134"/>
    </location>
</feature>